<dbReference type="HOGENOM" id="CLU_385074_0_0_1"/>
<reference evidence="3" key="1">
    <citation type="journal article" date="2012" name="Nature">
        <title>The oyster genome reveals stress adaptation and complexity of shell formation.</title>
        <authorList>
            <person name="Zhang G."/>
            <person name="Fang X."/>
            <person name="Guo X."/>
            <person name="Li L."/>
            <person name="Luo R."/>
            <person name="Xu F."/>
            <person name="Yang P."/>
            <person name="Zhang L."/>
            <person name="Wang X."/>
            <person name="Qi H."/>
            <person name="Xiong Z."/>
            <person name="Que H."/>
            <person name="Xie Y."/>
            <person name="Holland P.W."/>
            <person name="Paps J."/>
            <person name="Zhu Y."/>
            <person name="Wu F."/>
            <person name="Chen Y."/>
            <person name="Wang J."/>
            <person name="Peng C."/>
            <person name="Meng J."/>
            <person name="Yang L."/>
            <person name="Liu J."/>
            <person name="Wen B."/>
            <person name="Zhang N."/>
            <person name="Huang Z."/>
            <person name="Zhu Q."/>
            <person name="Feng Y."/>
            <person name="Mount A."/>
            <person name="Hedgecock D."/>
            <person name="Xu Z."/>
            <person name="Liu Y."/>
            <person name="Domazet-Loso T."/>
            <person name="Du Y."/>
            <person name="Sun X."/>
            <person name="Zhang S."/>
            <person name="Liu B."/>
            <person name="Cheng P."/>
            <person name="Jiang X."/>
            <person name="Li J."/>
            <person name="Fan D."/>
            <person name="Wang W."/>
            <person name="Fu W."/>
            <person name="Wang T."/>
            <person name="Wang B."/>
            <person name="Zhang J."/>
            <person name="Peng Z."/>
            <person name="Li Y."/>
            <person name="Li N."/>
            <person name="Wang J."/>
            <person name="Chen M."/>
            <person name="He Y."/>
            <person name="Tan F."/>
            <person name="Song X."/>
            <person name="Zheng Q."/>
            <person name="Huang R."/>
            <person name="Yang H."/>
            <person name="Du X."/>
            <person name="Chen L."/>
            <person name="Yang M."/>
            <person name="Gaffney P.M."/>
            <person name="Wang S."/>
            <person name="Luo L."/>
            <person name="She Z."/>
            <person name="Ming Y."/>
            <person name="Huang W."/>
            <person name="Zhang S."/>
            <person name="Huang B."/>
            <person name="Zhang Y."/>
            <person name="Qu T."/>
            <person name="Ni P."/>
            <person name="Miao G."/>
            <person name="Wang J."/>
            <person name="Wang Q."/>
            <person name="Steinberg C.E."/>
            <person name="Wang H."/>
            <person name="Li N."/>
            <person name="Qian L."/>
            <person name="Zhang G."/>
            <person name="Li Y."/>
            <person name="Yang H."/>
            <person name="Liu X."/>
            <person name="Wang J."/>
            <person name="Yin Y."/>
            <person name="Wang J."/>
        </authorList>
    </citation>
    <scope>NUCLEOTIDE SEQUENCE [LARGE SCALE GENOMIC DNA]</scope>
    <source>
        <strain evidence="3">05x7-T-G4-1.051#20</strain>
    </source>
</reference>
<evidence type="ECO:0000313" key="3">
    <source>
        <dbReference type="EMBL" id="EKC36984.1"/>
    </source>
</evidence>
<dbReference type="Gene3D" id="1.10.287.1490">
    <property type="match status" value="1"/>
</dbReference>
<sequence length="718" mass="82839">MTNENENLHTTVAEKEKQVSNLKQQICLLEETQMDFQTELQKLEVEKKSLEETVLNQSKLTSVDDQNEKIYNLEEKLEALASENGKLKAEIDEKKKEYAKQEDVLQTRWERVMELSDEVSSVREAMEEVEQSLSSASEEIHGLKLRNLQLESTVREKEGEVSDLQEQCQFLETEVESLRSEVNNLNEELSQALDQNVSSSGQDEIESKIAEKESLISSLQSQLQAVESELKANEEKVKNITSSVQDEVEEKITLKDKEIESLRIQLEALQNKLKAKDADLQLAYNQSISSSGQEEKFQERMNKKEHELQSLQTKLMDLQTQVEKEGVQELHYTISQLESKVEQYSQRNRELQQSLIKLEAGASVPQTLQKEMEKVRNENETLKKEREQFQLEEKMKRSKLVSEFNSQRMTIKKHEKTIQELLKELDEVDSKAVEKEVLDKLAREEKENDRLWASIEAKEKEIRHLKGYQSQTVDLAKQVAELERNKKELEAKLRESKKATVGKSDEEIFTPHARELADKKREVFALRMELEKVKDSAKDREQAYGETVDRYEKRISSLKNEIRRLQQDNETSVLVPCSMKKTLFEETTEKPCNTSSQSNVSSSEAGVSYKASCSGAVDQYSNLLLKNENKRLEKDNKKLVAKLTQLEAELKRYKENRKKSVVKKEPLEDSKLTQLDFSIPKAPVSVQVQSGFRKVEPSSKRKELSTDDIDSKDQCATQ</sequence>
<feature type="region of interest" description="Disordered" evidence="2">
    <location>
        <begin position="690"/>
        <end position="718"/>
    </location>
</feature>
<dbReference type="AlphaFoldDB" id="K1R0N5"/>
<proteinExistence type="predicted"/>
<dbReference type="PANTHER" id="PTHR23159">
    <property type="entry name" value="CENTROSOMAL PROTEIN 2"/>
    <property type="match status" value="1"/>
</dbReference>
<feature type="coiled-coil region" evidence="1">
    <location>
        <begin position="622"/>
        <end position="663"/>
    </location>
</feature>
<dbReference type="InParanoid" id="K1R0N5"/>
<name>K1R0N5_MAGGI</name>
<dbReference type="SUPFAM" id="SSF57997">
    <property type="entry name" value="Tropomyosin"/>
    <property type="match status" value="1"/>
</dbReference>
<evidence type="ECO:0000256" key="2">
    <source>
        <dbReference type="SAM" id="MobiDB-lite"/>
    </source>
</evidence>
<feature type="coiled-coil region" evidence="1">
    <location>
        <begin position="5"/>
        <end position="438"/>
    </location>
</feature>
<dbReference type="EMBL" id="JH818296">
    <property type="protein sequence ID" value="EKC36984.1"/>
    <property type="molecule type" value="Genomic_DNA"/>
</dbReference>
<dbReference type="PANTHER" id="PTHR23159:SF31">
    <property type="entry name" value="CENTROSOME-ASSOCIATED PROTEIN CEP250 ISOFORM X1"/>
    <property type="match status" value="1"/>
</dbReference>
<organism evidence="3">
    <name type="scientific">Magallana gigas</name>
    <name type="common">Pacific oyster</name>
    <name type="synonym">Crassostrea gigas</name>
    <dbReference type="NCBI Taxonomy" id="29159"/>
    <lineage>
        <taxon>Eukaryota</taxon>
        <taxon>Metazoa</taxon>
        <taxon>Spiralia</taxon>
        <taxon>Lophotrochozoa</taxon>
        <taxon>Mollusca</taxon>
        <taxon>Bivalvia</taxon>
        <taxon>Autobranchia</taxon>
        <taxon>Pteriomorphia</taxon>
        <taxon>Ostreida</taxon>
        <taxon>Ostreoidea</taxon>
        <taxon>Ostreidae</taxon>
        <taxon>Magallana</taxon>
    </lineage>
</organism>
<accession>K1R0N5</accession>
<keyword evidence="1" id="KW-0175">Coiled coil</keyword>
<feature type="coiled-coil region" evidence="1">
    <location>
        <begin position="465"/>
        <end position="499"/>
    </location>
</feature>
<evidence type="ECO:0000256" key="1">
    <source>
        <dbReference type="SAM" id="Coils"/>
    </source>
</evidence>
<feature type="coiled-coil region" evidence="1">
    <location>
        <begin position="541"/>
        <end position="568"/>
    </location>
</feature>
<protein>
    <submittedName>
        <fullName evidence="3">Laminin subunit alpha-2</fullName>
    </submittedName>
</protein>
<feature type="compositionally biased region" description="Basic and acidic residues" evidence="2">
    <location>
        <begin position="693"/>
        <end position="718"/>
    </location>
</feature>
<gene>
    <name evidence="3" type="ORF">CGI_10006662</name>
</gene>